<feature type="coiled-coil region" evidence="1">
    <location>
        <begin position="27"/>
        <end position="75"/>
    </location>
</feature>
<evidence type="ECO:0000313" key="3">
    <source>
        <dbReference type="Proteomes" id="UP000562254"/>
    </source>
</evidence>
<gene>
    <name evidence="2" type="ORF">FHS88_003842</name>
</gene>
<proteinExistence type="predicted"/>
<dbReference type="Proteomes" id="UP000562254">
    <property type="component" value="Unassembled WGS sequence"/>
</dbReference>
<name>A0A840Y6V6_9PROT</name>
<evidence type="ECO:0000313" key="2">
    <source>
        <dbReference type="EMBL" id="MBB5691681.1"/>
    </source>
</evidence>
<keyword evidence="3" id="KW-1185">Reference proteome</keyword>
<dbReference type="AlphaFoldDB" id="A0A840Y6V6"/>
<sequence>MFLWFAKWGTVLAIFAGLAFWSYRGGLDLARAEVTALERRLEALGTETRTLHATNARLEGELRQARQDYAALQRRYERDVPAGDAAAMFRLAQERIAAGVPRARVEQLLRDAGPVVRCEGRGTSRRFAVAYGPRVPENAGIELHDGLIRVVVSAPNQTDDLTRAATVVIQAAGQEPQSFTGLPQRQSVVLGNAEIAVSVTSEIRGFATVALSGC</sequence>
<dbReference type="EMBL" id="JACIJE010000015">
    <property type="protein sequence ID" value="MBB5691681.1"/>
    <property type="molecule type" value="Genomic_DNA"/>
</dbReference>
<accession>A0A840Y6V6</accession>
<keyword evidence="1" id="KW-0175">Coiled coil</keyword>
<evidence type="ECO:0000256" key="1">
    <source>
        <dbReference type="SAM" id="Coils"/>
    </source>
</evidence>
<dbReference type="RefSeq" id="WP_184487076.1">
    <property type="nucleotide sequence ID" value="NZ_JAAEDJ010000056.1"/>
</dbReference>
<organism evidence="2 3">
    <name type="scientific">Neoroseomonas alkaliterrae</name>
    <dbReference type="NCBI Taxonomy" id="1452450"/>
    <lineage>
        <taxon>Bacteria</taxon>
        <taxon>Pseudomonadati</taxon>
        <taxon>Pseudomonadota</taxon>
        <taxon>Alphaproteobacteria</taxon>
        <taxon>Acetobacterales</taxon>
        <taxon>Acetobacteraceae</taxon>
        <taxon>Neoroseomonas</taxon>
    </lineage>
</organism>
<reference evidence="2 3" key="1">
    <citation type="submission" date="2020-08" db="EMBL/GenBank/DDBJ databases">
        <title>Genomic Encyclopedia of Type Strains, Phase IV (KMG-IV): sequencing the most valuable type-strain genomes for metagenomic binning, comparative biology and taxonomic classification.</title>
        <authorList>
            <person name="Goeker M."/>
        </authorList>
    </citation>
    <scope>NUCLEOTIDE SEQUENCE [LARGE SCALE GENOMIC DNA]</scope>
    <source>
        <strain evidence="2 3">DSM 25895</strain>
    </source>
</reference>
<protein>
    <submittedName>
        <fullName evidence="2">Uncharacterized protein</fullName>
    </submittedName>
</protein>
<comment type="caution">
    <text evidence="2">The sequence shown here is derived from an EMBL/GenBank/DDBJ whole genome shotgun (WGS) entry which is preliminary data.</text>
</comment>